<dbReference type="Gene3D" id="1.10.540.10">
    <property type="entry name" value="Acyl-CoA dehydrogenase/oxidase, N-terminal domain"/>
    <property type="match status" value="2"/>
</dbReference>
<sequence length="752" mass="80445">MRLIPGDEERMLRDSARRLLAGGASWADFAEQGWLALPVPEAFGGLGGAASTVAVLAEEMGRARVVERWVAGAVLPAVLIDALASEAQKARWLPAMAEGTLRVAFAHVERGDGLLSVATRWDGALTGAKAAVFDGDKAGLLLVTAQTPAGLGLFAVAPAGLTPYATVDGGIAADLVLDSTPGEVLGDPAVDASPGLLQALDHANAAACSEAVGAMAALLEATVSYTKERVQFGQPLAKFQALRHRMAEMAVKLEEARASALLAALSLGMEPLERARGVSGARAKIGKLSRSVAQEAIQLHGAMGFSEEMPVGGWFKRLYALENTWGATAFHLQRYGEALRDPALREQGLLRAGADDGGMNLALSKDDLAFRDEVRAFFDATLDADTKRAERLNPSFLAHPPIGLSWLQKLPAGWAAPSWPAEHGGSGWTLTQRYLFDQESERAGEPHFRGASFKMIAPVLMRYGTPAQQARYLPRILNGQDFWAQGYSEPGSGSDLASLSCKAVRDGDSYVVNGSKIWSTHAHHATRMFALVRTDDSGKKQQGISFLLIDMNAPGVSVKPIRSICGTHEFNQTFFDAVRVPASDLVGAEGDGWEIAKYLLEFERGGAFAGGLLRALYARLWRMAEASGLTDDPLFMARFAEIGTDIDANDMLELTAMSAVQAGGNPGAVPSSVMKIERSRIRQAITELGAYSLGPDALRWEPHRPLHDLPVEEELAEDRKVASAVYINARSQSIFGGSNEIQLEIIARVLLG</sequence>
<dbReference type="PANTHER" id="PTHR43292">
    <property type="entry name" value="ACYL-COA DEHYDROGENASE"/>
    <property type="match status" value="1"/>
</dbReference>
<feature type="domain" description="Acyl-CoA dehydrogenase/oxidase N-terminal" evidence="8">
    <location>
        <begin position="365"/>
        <end position="479"/>
    </location>
</feature>
<keyword evidence="4" id="KW-0274">FAD</keyword>
<feature type="domain" description="Acyl-CoA oxidase/dehydrogenase middle" evidence="7">
    <location>
        <begin position="484"/>
        <end position="573"/>
    </location>
</feature>
<dbReference type="Gene3D" id="2.40.110.10">
    <property type="entry name" value="Butyryl-CoA Dehydrogenase, subunit A, domain 2"/>
    <property type="match status" value="2"/>
</dbReference>
<organism evidence="9 10">
    <name type="scientific">Pararhodobacter zhoushanensis</name>
    <dbReference type="NCBI Taxonomy" id="2479545"/>
    <lineage>
        <taxon>Bacteria</taxon>
        <taxon>Pseudomonadati</taxon>
        <taxon>Pseudomonadota</taxon>
        <taxon>Alphaproteobacteria</taxon>
        <taxon>Rhodobacterales</taxon>
        <taxon>Paracoccaceae</taxon>
        <taxon>Pararhodobacter</taxon>
    </lineage>
</organism>
<dbReference type="Pfam" id="PF00441">
    <property type="entry name" value="Acyl-CoA_dh_1"/>
    <property type="match status" value="2"/>
</dbReference>
<comment type="caution">
    <text evidence="9">The sequence shown here is derived from an EMBL/GenBank/DDBJ whole genome shotgun (WGS) entry which is preliminary data.</text>
</comment>
<dbReference type="Gene3D" id="1.20.140.10">
    <property type="entry name" value="Butyryl-CoA Dehydrogenase, subunit A, domain 3"/>
    <property type="match status" value="2"/>
</dbReference>
<evidence type="ECO:0000259" key="8">
    <source>
        <dbReference type="Pfam" id="PF02771"/>
    </source>
</evidence>
<dbReference type="CDD" id="cd00567">
    <property type="entry name" value="ACAD"/>
    <property type="match status" value="1"/>
</dbReference>
<dbReference type="EMBL" id="JAPDFL010000001">
    <property type="protein sequence ID" value="MCW1930749.1"/>
    <property type="molecule type" value="Genomic_DNA"/>
</dbReference>
<comment type="cofactor">
    <cofactor evidence="1">
        <name>FAD</name>
        <dbReference type="ChEBI" id="CHEBI:57692"/>
    </cofactor>
</comment>
<dbReference type="SUPFAM" id="SSF47203">
    <property type="entry name" value="Acyl-CoA dehydrogenase C-terminal domain-like"/>
    <property type="match status" value="2"/>
</dbReference>
<feature type="domain" description="Acyl-CoA dehydrogenase/oxidase N-terminal" evidence="8">
    <location>
        <begin position="26"/>
        <end position="99"/>
    </location>
</feature>
<dbReference type="InterPro" id="IPR013786">
    <property type="entry name" value="AcylCoA_DH/ox_N"/>
</dbReference>
<evidence type="ECO:0000259" key="7">
    <source>
        <dbReference type="Pfam" id="PF02770"/>
    </source>
</evidence>
<keyword evidence="3" id="KW-0285">Flavoprotein</keyword>
<dbReference type="Pfam" id="PF02770">
    <property type="entry name" value="Acyl-CoA_dh_M"/>
    <property type="match status" value="1"/>
</dbReference>
<dbReference type="InterPro" id="IPR036250">
    <property type="entry name" value="AcylCo_DH-like_C"/>
</dbReference>
<dbReference type="InterPro" id="IPR046373">
    <property type="entry name" value="Acyl-CoA_Oxase/DH_mid-dom_sf"/>
</dbReference>
<dbReference type="InterPro" id="IPR052161">
    <property type="entry name" value="Mycobact_Acyl-CoA_DH"/>
</dbReference>
<evidence type="ECO:0000256" key="1">
    <source>
        <dbReference type="ARBA" id="ARBA00001974"/>
    </source>
</evidence>
<evidence type="ECO:0000256" key="3">
    <source>
        <dbReference type="ARBA" id="ARBA00022630"/>
    </source>
</evidence>
<evidence type="ECO:0000313" key="10">
    <source>
        <dbReference type="Proteomes" id="UP001208938"/>
    </source>
</evidence>
<proteinExistence type="inferred from homology"/>
<feature type="domain" description="Acyl-CoA dehydrogenase/oxidase C-terminal" evidence="6">
    <location>
        <begin position="590"/>
        <end position="751"/>
    </location>
</feature>
<dbReference type="InterPro" id="IPR009100">
    <property type="entry name" value="AcylCoA_DH/oxidase_NM_dom_sf"/>
</dbReference>
<comment type="similarity">
    <text evidence="2">Belongs to the acyl-CoA dehydrogenase family.</text>
</comment>
<evidence type="ECO:0000256" key="2">
    <source>
        <dbReference type="ARBA" id="ARBA00009347"/>
    </source>
</evidence>
<gene>
    <name evidence="9" type="ORF">OKW52_00285</name>
</gene>
<accession>A0ABT3GT81</accession>
<dbReference type="PANTHER" id="PTHR43292:SF3">
    <property type="entry name" value="ACYL-COA DEHYDROGENASE FADE29"/>
    <property type="match status" value="1"/>
</dbReference>
<dbReference type="Pfam" id="PF02771">
    <property type="entry name" value="Acyl-CoA_dh_N"/>
    <property type="match status" value="2"/>
</dbReference>
<reference evidence="9 10" key="1">
    <citation type="submission" date="2022-10" db="EMBL/GenBank/DDBJ databases">
        <title>Pararhodobacter sp. nov., isolated from marine algae.</title>
        <authorList>
            <person name="Choi B.J."/>
            <person name="Kim J.M."/>
            <person name="Lee J.K."/>
            <person name="Choi D.G."/>
            <person name="Jeon C.O."/>
        </authorList>
    </citation>
    <scope>NUCLEOTIDE SEQUENCE [LARGE SCALE GENOMIC DNA]</scope>
    <source>
        <strain evidence="9 10">ZQ420</strain>
    </source>
</reference>
<protein>
    <submittedName>
        <fullName evidence="9">Acyl-CoA dehydrogenase family protein</fullName>
    </submittedName>
</protein>
<evidence type="ECO:0000256" key="5">
    <source>
        <dbReference type="ARBA" id="ARBA00023002"/>
    </source>
</evidence>
<dbReference type="Proteomes" id="UP001208938">
    <property type="component" value="Unassembled WGS sequence"/>
</dbReference>
<keyword evidence="5" id="KW-0560">Oxidoreductase</keyword>
<dbReference type="InterPro" id="IPR006091">
    <property type="entry name" value="Acyl-CoA_Oxase/DH_mid-dom"/>
</dbReference>
<dbReference type="InterPro" id="IPR037069">
    <property type="entry name" value="AcylCoA_DH/ox_N_sf"/>
</dbReference>
<evidence type="ECO:0000313" key="9">
    <source>
        <dbReference type="EMBL" id="MCW1930749.1"/>
    </source>
</evidence>
<feature type="domain" description="Acyl-CoA dehydrogenase/oxidase C-terminal" evidence="6">
    <location>
        <begin position="198"/>
        <end position="336"/>
    </location>
</feature>
<keyword evidence="10" id="KW-1185">Reference proteome</keyword>
<dbReference type="SUPFAM" id="SSF56645">
    <property type="entry name" value="Acyl-CoA dehydrogenase NM domain-like"/>
    <property type="match status" value="2"/>
</dbReference>
<name>A0ABT3GT81_9RHOB</name>
<dbReference type="RefSeq" id="WP_264503927.1">
    <property type="nucleotide sequence ID" value="NZ_JAPDFL010000001.1"/>
</dbReference>
<evidence type="ECO:0000256" key="4">
    <source>
        <dbReference type="ARBA" id="ARBA00022827"/>
    </source>
</evidence>
<evidence type="ECO:0000259" key="6">
    <source>
        <dbReference type="Pfam" id="PF00441"/>
    </source>
</evidence>
<dbReference type="InterPro" id="IPR009075">
    <property type="entry name" value="AcylCo_DH/oxidase_C"/>
</dbReference>